<dbReference type="WBParaSite" id="HDID_0000431201-mRNA-1">
    <property type="protein sequence ID" value="HDID_0000431201-mRNA-1"/>
    <property type="gene ID" value="HDID_0000431201"/>
</dbReference>
<feature type="region of interest" description="Disordered" evidence="7">
    <location>
        <begin position="50"/>
        <end position="94"/>
    </location>
</feature>
<dbReference type="GO" id="GO:0030154">
    <property type="term" value="P:cell differentiation"/>
    <property type="evidence" value="ECO:0007669"/>
    <property type="project" value="TreeGrafter"/>
</dbReference>
<evidence type="ECO:0000256" key="5">
    <source>
        <dbReference type="PROSITE-ProRule" id="PRU00108"/>
    </source>
</evidence>
<reference evidence="9" key="1">
    <citation type="submission" date="2017-02" db="UniProtKB">
        <authorList>
            <consortium name="WormBaseParasite"/>
        </authorList>
    </citation>
    <scope>IDENTIFICATION</scope>
</reference>
<dbReference type="CDD" id="cd00086">
    <property type="entry name" value="homeodomain"/>
    <property type="match status" value="1"/>
</dbReference>
<name>A0A0R3SH97_HYMDI</name>
<dbReference type="SUPFAM" id="SSF46689">
    <property type="entry name" value="Homeodomain-like"/>
    <property type="match status" value="1"/>
</dbReference>
<evidence type="ECO:0000256" key="6">
    <source>
        <dbReference type="RuleBase" id="RU000682"/>
    </source>
</evidence>
<feature type="compositionally biased region" description="Polar residues" evidence="7">
    <location>
        <begin position="85"/>
        <end position="94"/>
    </location>
</feature>
<dbReference type="AlphaFoldDB" id="A0A0R3SH97"/>
<accession>A0A0R3SH97</accession>
<keyword evidence="2 5" id="KW-0238">DNA-binding</keyword>
<evidence type="ECO:0000256" key="4">
    <source>
        <dbReference type="ARBA" id="ARBA00023242"/>
    </source>
</evidence>
<dbReference type="GO" id="GO:0005634">
    <property type="term" value="C:nucleus"/>
    <property type="evidence" value="ECO:0007669"/>
    <property type="project" value="UniProtKB-SubCell"/>
</dbReference>
<evidence type="ECO:0000256" key="1">
    <source>
        <dbReference type="ARBA" id="ARBA00004123"/>
    </source>
</evidence>
<evidence type="ECO:0000313" key="9">
    <source>
        <dbReference type="WBParaSite" id="HDID_0000431201-mRNA-1"/>
    </source>
</evidence>
<feature type="DNA-binding region" description="Homeobox" evidence="5">
    <location>
        <begin position="190"/>
        <end position="249"/>
    </location>
</feature>
<evidence type="ECO:0000256" key="2">
    <source>
        <dbReference type="ARBA" id="ARBA00023125"/>
    </source>
</evidence>
<dbReference type="PRINTS" id="PR00031">
    <property type="entry name" value="HTHREPRESSR"/>
</dbReference>
<dbReference type="InterPro" id="IPR017970">
    <property type="entry name" value="Homeobox_CS"/>
</dbReference>
<sequence length="345" mass="39003">LQGECCLFIIRVKIMPGGSDSFFIENLLKKCDSTKERTGMEITTLKSVNDVVCNPHGPPSDKKSTKDNSSTNSGSTNLSPPQPGSYRSESSVESPTLKFSPESLIMPSLDIKRNYEYPFFLDDTVQSQSQFTFPWLHLPQVSSGLYQGRFNTSPSTYFPSPPTPKEDERGEIIEYSSEDFGSAPTQENRPKRARITFSSYQVKVLRAIYYQKKYLSNAERCELAGMLGVSEQQLKIWFQNQRYKEKKSLDREKENAYSPTNIVPSVRIQPSLLPLSPLPSSHSGFVNNQRKILPFRFPYPVPLIPPPQLLSQMNSKSYRHLAQIAGMMSSQLYSVNPLQSTFAKP</sequence>
<dbReference type="GO" id="GO:0000978">
    <property type="term" value="F:RNA polymerase II cis-regulatory region sequence-specific DNA binding"/>
    <property type="evidence" value="ECO:0007669"/>
    <property type="project" value="TreeGrafter"/>
</dbReference>
<dbReference type="Gene3D" id="1.10.10.60">
    <property type="entry name" value="Homeodomain-like"/>
    <property type="match status" value="1"/>
</dbReference>
<feature type="domain" description="Homeobox" evidence="8">
    <location>
        <begin position="188"/>
        <end position="248"/>
    </location>
</feature>
<dbReference type="PROSITE" id="PS00027">
    <property type="entry name" value="HOMEOBOX_1"/>
    <property type="match status" value="1"/>
</dbReference>
<evidence type="ECO:0000259" key="8">
    <source>
        <dbReference type="PROSITE" id="PS50071"/>
    </source>
</evidence>
<dbReference type="InterPro" id="IPR020479">
    <property type="entry name" value="HD_metazoa"/>
</dbReference>
<organism evidence="9">
    <name type="scientific">Hymenolepis diminuta</name>
    <name type="common">Rat tapeworm</name>
    <dbReference type="NCBI Taxonomy" id="6216"/>
    <lineage>
        <taxon>Eukaryota</taxon>
        <taxon>Metazoa</taxon>
        <taxon>Spiralia</taxon>
        <taxon>Lophotrochozoa</taxon>
        <taxon>Platyhelminthes</taxon>
        <taxon>Cestoda</taxon>
        <taxon>Eucestoda</taxon>
        <taxon>Cyclophyllidea</taxon>
        <taxon>Hymenolepididae</taxon>
        <taxon>Hymenolepis</taxon>
    </lineage>
</organism>
<dbReference type="InterPro" id="IPR000047">
    <property type="entry name" value="HTH_motif"/>
</dbReference>
<dbReference type="Pfam" id="PF00046">
    <property type="entry name" value="Homeodomain"/>
    <property type="match status" value="1"/>
</dbReference>
<dbReference type="InterPro" id="IPR009057">
    <property type="entry name" value="Homeodomain-like_sf"/>
</dbReference>
<dbReference type="InterPro" id="IPR001356">
    <property type="entry name" value="HD"/>
</dbReference>
<dbReference type="GO" id="GO:0000981">
    <property type="term" value="F:DNA-binding transcription factor activity, RNA polymerase II-specific"/>
    <property type="evidence" value="ECO:0007669"/>
    <property type="project" value="InterPro"/>
</dbReference>
<evidence type="ECO:0000256" key="3">
    <source>
        <dbReference type="ARBA" id="ARBA00023155"/>
    </source>
</evidence>
<evidence type="ECO:0000256" key="7">
    <source>
        <dbReference type="SAM" id="MobiDB-lite"/>
    </source>
</evidence>
<keyword evidence="3 5" id="KW-0371">Homeobox</keyword>
<dbReference type="PANTHER" id="PTHR24340">
    <property type="entry name" value="HOMEOBOX PROTEIN NKX"/>
    <property type="match status" value="1"/>
</dbReference>
<dbReference type="PRINTS" id="PR00024">
    <property type="entry name" value="HOMEOBOX"/>
</dbReference>
<dbReference type="SMART" id="SM00389">
    <property type="entry name" value="HOX"/>
    <property type="match status" value="1"/>
</dbReference>
<dbReference type="PROSITE" id="PS50071">
    <property type="entry name" value="HOMEOBOX_2"/>
    <property type="match status" value="1"/>
</dbReference>
<dbReference type="InterPro" id="IPR050394">
    <property type="entry name" value="Homeobox_NK-like"/>
</dbReference>
<feature type="compositionally biased region" description="Low complexity" evidence="7">
    <location>
        <begin position="67"/>
        <end position="79"/>
    </location>
</feature>
<dbReference type="STRING" id="6216.A0A0R3SH97"/>
<keyword evidence="4 5" id="KW-0539">Nucleus</keyword>
<protein>
    <submittedName>
        <fullName evidence="9">Homeobox domain-containing protein</fullName>
    </submittedName>
</protein>
<proteinExistence type="predicted"/>
<comment type="subcellular location">
    <subcellularLocation>
        <location evidence="1 5 6">Nucleus</location>
    </subcellularLocation>
</comment>